<dbReference type="KEGG" id="amx:AM2010_199"/>
<evidence type="ECO:0000313" key="1">
    <source>
        <dbReference type="EMBL" id="AKM06288.1"/>
    </source>
</evidence>
<keyword evidence="2" id="KW-1185">Reference proteome</keyword>
<dbReference type="PATRIC" id="fig|543877.4.peg.200"/>
<accession>A0A0G3X7C6</accession>
<proteinExistence type="predicted"/>
<dbReference type="EMBL" id="CP011805">
    <property type="protein sequence ID" value="AKM06288.1"/>
    <property type="molecule type" value="Genomic_DNA"/>
</dbReference>
<dbReference type="RefSeq" id="WP_053043827.1">
    <property type="nucleotide sequence ID" value="NZ_CP011805.1"/>
</dbReference>
<gene>
    <name evidence="1" type="ORF">AM2010_199</name>
</gene>
<organism evidence="1 2">
    <name type="scientific">Pelagerythrobacter marensis</name>
    <dbReference type="NCBI Taxonomy" id="543877"/>
    <lineage>
        <taxon>Bacteria</taxon>
        <taxon>Pseudomonadati</taxon>
        <taxon>Pseudomonadota</taxon>
        <taxon>Alphaproteobacteria</taxon>
        <taxon>Sphingomonadales</taxon>
        <taxon>Erythrobacteraceae</taxon>
        <taxon>Pelagerythrobacter</taxon>
    </lineage>
</organism>
<protein>
    <submittedName>
        <fullName evidence="1">Uncharacterized protein</fullName>
    </submittedName>
</protein>
<name>A0A0G3X7C6_9SPHN</name>
<dbReference type="Proteomes" id="UP000037643">
    <property type="component" value="Chromosome"/>
</dbReference>
<dbReference type="OrthoDB" id="7391946at2"/>
<sequence>MARARNSTNEHATDKIGAAIDSAGDRLHPGNDDVAGVSPNPATNLLMVDVLMRSGGRLLRLGLEKGLLGNRYGGPAAKEMVEQRSMVQTLTSYAVARVATRSVPGAIVVGGGLVAKVLLDRSLARRAAQRKGDRTLRKRVEKD</sequence>
<reference evidence="1 2" key="1">
    <citation type="submission" date="2015-06" db="EMBL/GenBank/DDBJ databases">
        <authorList>
            <person name="Kim K.M."/>
        </authorList>
    </citation>
    <scope>NUCLEOTIDE SEQUENCE [LARGE SCALE GENOMIC DNA]</scope>
    <source>
        <strain evidence="1 2">KCTC 22370</strain>
    </source>
</reference>
<dbReference type="AlphaFoldDB" id="A0A0G3X7C6"/>
<dbReference type="STRING" id="543877.AM2010_199"/>
<evidence type="ECO:0000313" key="2">
    <source>
        <dbReference type="Proteomes" id="UP000037643"/>
    </source>
</evidence>